<keyword evidence="1" id="KW-0812">Transmembrane</keyword>
<feature type="transmembrane region" description="Helical" evidence="1">
    <location>
        <begin position="34"/>
        <end position="60"/>
    </location>
</feature>
<keyword evidence="1" id="KW-1133">Transmembrane helix</keyword>
<evidence type="ECO:0000256" key="1">
    <source>
        <dbReference type="SAM" id="Phobius"/>
    </source>
</evidence>
<feature type="transmembrane region" description="Helical" evidence="1">
    <location>
        <begin position="6"/>
        <end position="27"/>
    </location>
</feature>
<proteinExistence type="predicted"/>
<protein>
    <submittedName>
        <fullName evidence="2">Uncharacterized protein</fullName>
    </submittedName>
</protein>
<name>A0A6C0EWB8_9ZZZZ</name>
<evidence type="ECO:0000313" key="2">
    <source>
        <dbReference type="EMBL" id="QHT33484.1"/>
    </source>
</evidence>
<reference evidence="2" key="1">
    <citation type="journal article" date="2020" name="Nature">
        <title>Giant virus diversity and host interactions through global metagenomics.</title>
        <authorList>
            <person name="Schulz F."/>
            <person name="Roux S."/>
            <person name="Paez-Espino D."/>
            <person name="Jungbluth S."/>
            <person name="Walsh D.A."/>
            <person name="Denef V.J."/>
            <person name="McMahon K.D."/>
            <person name="Konstantinidis K.T."/>
            <person name="Eloe-Fadrosh E.A."/>
            <person name="Kyrpides N.C."/>
            <person name="Woyke T."/>
        </authorList>
    </citation>
    <scope>NUCLEOTIDE SEQUENCE</scope>
    <source>
        <strain evidence="2">GVMAG-M-3300009161-36</strain>
    </source>
</reference>
<dbReference type="EMBL" id="MN738968">
    <property type="protein sequence ID" value="QHT33484.1"/>
    <property type="molecule type" value="Genomic_DNA"/>
</dbReference>
<organism evidence="2">
    <name type="scientific">viral metagenome</name>
    <dbReference type="NCBI Taxonomy" id="1070528"/>
    <lineage>
        <taxon>unclassified sequences</taxon>
        <taxon>metagenomes</taxon>
        <taxon>organismal metagenomes</taxon>
    </lineage>
</organism>
<keyword evidence="1" id="KW-0472">Membrane</keyword>
<dbReference type="AlphaFoldDB" id="A0A6C0EWB8"/>
<sequence length="76" mass="8784">MNSVVFYTVILFALLLIFIPSIYNYFYSSFIGRIAILILLIYFSKVNFCLGLMFITIIIIKSAPLYEGMQVKIMRG</sequence>
<accession>A0A6C0EWB8</accession>